<reference evidence="2 4" key="2">
    <citation type="submission" date="2020-02" db="EMBL/GenBank/DDBJ databases">
        <title>The WGS of Modestobacter muralis DSM 100205.</title>
        <authorList>
            <person name="Jiang Z."/>
        </authorList>
    </citation>
    <scope>NUCLEOTIDE SEQUENCE [LARGE SCALE GENOMIC DNA]</scope>
    <source>
        <strain evidence="2 4">DSM 100205</strain>
    </source>
</reference>
<protein>
    <submittedName>
        <fullName evidence="2">Uncharacterized protein</fullName>
    </submittedName>
</protein>
<gene>
    <name evidence="2" type="ORF">G3R41_08100</name>
    <name evidence="1" type="ORF">GCU67_08100</name>
</gene>
<organism evidence="2 4">
    <name type="scientific">Modestobacter muralis</name>
    <dbReference type="NCBI Taxonomy" id="1608614"/>
    <lineage>
        <taxon>Bacteria</taxon>
        <taxon>Bacillati</taxon>
        <taxon>Actinomycetota</taxon>
        <taxon>Actinomycetes</taxon>
        <taxon>Geodermatophilales</taxon>
        <taxon>Geodermatophilaceae</taxon>
        <taxon>Modestobacter</taxon>
    </lineage>
</organism>
<dbReference type="Proteomes" id="UP000471152">
    <property type="component" value="Unassembled WGS sequence"/>
</dbReference>
<reference evidence="1 3" key="1">
    <citation type="submission" date="2020-01" db="EMBL/GenBank/DDBJ databases">
        <title>the WGS Modestobacter muralis CPCC 204518.</title>
        <authorList>
            <person name="Jiang Z."/>
        </authorList>
    </citation>
    <scope>NUCLEOTIDE SEQUENCE [LARGE SCALE GENOMIC DNA]</scope>
    <source>
        <strain evidence="1 3">DSM 100205</strain>
    </source>
</reference>
<dbReference type="RefSeq" id="WP_163610597.1">
    <property type="nucleotide sequence ID" value="NZ_JAAGWB010000016.1"/>
</dbReference>
<evidence type="ECO:0000313" key="4">
    <source>
        <dbReference type="Proteomes" id="UP000471152"/>
    </source>
</evidence>
<keyword evidence="3" id="KW-1185">Reference proteome</keyword>
<evidence type="ECO:0000313" key="3">
    <source>
        <dbReference type="Proteomes" id="UP000468828"/>
    </source>
</evidence>
<proteinExistence type="predicted"/>
<dbReference type="EMBL" id="JAAGWB010000016">
    <property type="protein sequence ID" value="NEN50903.1"/>
    <property type="molecule type" value="Genomic_DNA"/>
</dbReference>
<evidence type="ECO:0000313" key="2">
    <source>
        <dbReference type="EMBL" id="NEN50903.1"/>
    </source>
</evidence>
<dbReference type="EMBL" id="JAAGWH010000016">
    <property type="protein sequence ID" value="NEK94136.1"/>
    <property type="molecule type" value="Genomic_DNA"/>
</dbReference>
<dbReference type="AlphaFoldDB" id="A0A6P0H6Y3"/>
<dbReference type="Proteomes" id="UP000468828">
    <property type="component" value="Unassembled WGS sequence"/>
</dbReference>
<comment type="caution">
    <text evidence="2">The sequence shown here is derived from an EMBL/GenBank/DDBJ whole genome shotgun (WGS) entry which is preliminary data.</text>
</comment>
<sequence length="58" mass="6585">MANQYRTHSTDTLCPRCGTPLQEREVGIMVAEFPEPVSWVVDKRWCPKGCQFTADEIG</sequence>
<evidence type="ECO:0000313" key="1">
    <source>
        <dbReference type="EMBL" id="NEK94136.1"/>
    </source>
</evidence>
<accession>A0A6P0H6Y3</accession>
<name>A0A6P0H6Y3_9ACTN</name>